<dbReference type="PROSITE" id="PS50835">
    <property type="entry name" value="IG_LIKE"/>
    <property type="match status" value="1"/>
</dbReference>
<reference evidence="2" key="1">
    <citation type="submission" date="2021-04" db="EMBL/GenBank/DDBJ databases">
        <authorList>
            <consortium name="Molecular Ecology Group"/>
        </authorList>
    </citation>
    <scope>NUCLEOTIDE SEQUENCE</scope>
</reference>
<evidence type="ECO:0000313" key="2">
    <source>
        <dbReference type="EMBL" id="CAG5118864.1"/>
    </source>
</evidence>
<dbReference type="GO" id="GO:0032589">
    <property type="term" value="C:neuron projection membrane"/>
    <property type="evidence" value="ECO:0007669"/>
    <property type="project" value="TreeGrafter"/>
</dbReference>
<dbReference type="InterPro" id="IPR003599">
    <property type="entry name" value="Ig_sub"/>
</dbReference>
<feature type="non-terminal residue" evidence="2">
    <location>
        <position position="1"/>
    </location>
</feature>
<feature type="domain" description="Ig-like" evidence="1">
    <location>
        <begin position="8"/>
        <end position="111"/>
    </location>
</feature>
<dbReference type="AlphaFoldDB" id="A0A8S3YP23"/>
<dbReference type="OrthoDB" id="10012075at2759"/>
<evidence type="ECO:0000259" key="1">
    <source>
        <dbReference type="PROSITE" id="PS50835"/>
    </source>
</evidence>
<dbReference type="GO" id="GO:0050808">
    <property type="term" value="P:synapse organization"/>
    <property type="evidence" value="ECO:0007669"/>
    <property type="project" value="TreeGrafter"/>
</dbReference>
<evidence type="ECO:0000313" key="3">
    <source>
        <dbReference type="Proteomes" id="UP000678393"/>
    </source>
</evidence>
<dbReference type="InterPro" id="IPR003598">
    <property type="entry name" value="Ig_sub2"/>
</dbReference>
<dbReference type="Proteomes" id="UP000678393">
    <property type="component" value="Unassembled WGS sequence"/>
</dbReference>
<dbReference type="InterPro" id="IPR007110">
    <property type="entry name" value="Ig-like_dom"/>
</dbReference>
<name>A0A8S3YP23_9EUPU</name>
<comment type="caution">
    <text evidence="2">The sequence shown here is derived from an EMBL/GenBank/DDBJ whole genome shotgun (WGS) entry which is preliminary data.</text>
</comment>
<dbReference type="SMART" id="SM00408">
    <property type="entry name" value="IGc2"/>
    <property type="match status" value="1"/>
</dbReference>
<dbReference type="InterPro" id="IPR036179">
    <property type="entry name" value="Ig-like_dom_sf"/>
</dbReference>
<gene>
    <name evidence="2" type="ORF">CUNI_LOCUS4422</name>
</gene>
<dbReference type="InterPro" id="IPR013106">
    <property type="entry name" value="Ig_V-set"/>
</dbReference>
<proteinExistence type="predicted"/>
<dbReference type="EMBL" id="CAJHNH020000619">
    <property type="protein sequence ID" value="CAG5118864.1"/>
    <property type="molecule type" value="Genomic_DNA"/>
</dbReference>
<dbReference type="PANTHER" id="PTHR23279:SF36">
    <property type="entry name" value="DEFECTIVE PROBOSCIS EXTENSION RESPONSE 9, ISOFORM A"/>
    <property type="match status" value="1"/>
</dbReference>
<dbReference type="SMART" id="SM00409">
    <property type="entry name" value="IG"/>
    <property type="match status" value="1"/>
</dbReference>
<keyword evidence="3" id="KW-1185">Reference proteome</keyword>
<dbReference type="InterPro" id="IPR037448">
    <property type="entry name" value="Zig-8"/>
</dbReference>
<dbReference type="PANTHER" id="PTHR23279">
    <property type="entry name" value="DEFECTIVE PROBOSCIS EXTENSION RESPONSE DPR -RELATED"/>
    <property type="match status" value="1"/>
</dbReference>
<accession>A0A8S3YP23</accession>
<dbReference type="Gene3D" id="2.60.40.10">
    <property type="entry name" value="Immunoglobulins"/>
    <property type="match status" value="1"/>
</dbReference>
<dbReference type="InterPro" id="IPR013783">
    <property type="entry name" value="Ig-like_fold"/>
</dbReference>
<sequence>MEPPYPEPQFLPRLPSVTAREGSTAVLPCAVLYLGTKQVTWRRLDENHFLSIGDLTWIKDPNLEVQFHEQTPEVTEWNLVIKKVTSQHSGTYECQISDKVKLTRHVHLQVT</sequence>
<protein>
    <recommendedName>
        <fullName evidence="1">Ig-like domain-containing protein</fullName>
    </recommendedName>
</protein>
<organism evidence="2 3">
    <name type="scientific">Candidula unifasciata</name>
    <dbReference type="NCBI Taxonomy" id="100452"/>
    <lineage>
        <taxon>Eukaryota</taxon>
        <taxon>Metazoa</taxon>
        <taxon>Spiralia</taxon>
        <taxon>Lophotrochozoa</taxon>
        <taxon>Mollusca</taxon>
        <taxon>Gastropoda</taxon>
        <taxon>Heterobranchia</taxon>
        <taxon>Euthyneura</taxon>
        <taxon>Panpulmonata</taxon>
        <taxon>Eupulmonata</taxon>
        <taxon>Stylommatophora</taxon>
        <taxon>Helicina</taxon>
        <taxon>Helicoidea</taxon>
        <taxon>Geomitridae</taxon>
        <taxon>Candidula</taxon>
    </lineage>
</organism>
<dbReference type="Pfam" id="PF07686">
    <property type="entry name" value="V-set"/>
    <property type="match status" value="1"/>
</dbReference>
<dbReference type="SUPFAM" id="SSF48726">
    <property type="entry name" value="Immunoglobulin"/>
    <property type="match status" value="1"/>
</dbReference>